<comment type="pathway">
    <text evidence="3 10">Amino-acid biosynthesis; L-leucine biosynthesis; L-leucine from 3-methyl-2-oxobutanoate: step 4/4.</text>
</comment>
<keyword evidence="10" id="KW-0100">Branched-chain amino acid biosynthesis</keyword>
<evidence type="ECO:0000313" key="12">
    <source>
        <dbReference type="Proteomes" id="UP001551482"/>
    </source>
</evidence>
<reference evidence="11 12" key="1">
    <citation type="submission" date="2024-06" db="EMBL/GenBank/DDBJ databases">
        <title>The Natural Products Discovery Center: Release of the First 8490 Sequenced Strains for Exploring Actinobacteria Biosynthetic Diversity.</title>
        <authorList>
            <person name="Kalkreuter E."/>
            <person name="Kautsar S.A."/>
            <person name="Yang D."/>
            <person name="Bader C.D."/>
            <person name="Teijaro C.N."/>
            <person name="Fluegel L."/>
            <person name="Davis C.M."/>
            <person name="Simpson J.R."/>
            <person name="Lauterbach L."/>
            <person name="Steele A.D."/>
            <person name="Gui C."/>
            <person name="Meng S."/>
            <person name="Li G."/>
            <person name="Viehrig K."/>
            <person name="Ye F."/>
            <person name="Su P."/>
            <person name="Kiefer A.F."/>
            <person name="Nichols A."/>
            <person name="Cepeda A.J."/>
            <person name="Yan W."/>
            <person name="Fan B."/>
            <person name="Jiang Y."/>
            <person name="Adhikari A."/>
            <person name="Zheng C.-J."/>
            <person name="Schuster L."/>
            <person name="Cowan T.M."/>
            <person name="Smanski M.J."/>
            <person name="Chevrette M.G."/>
            <person name="De Carvalho L.P.S."/>
            <person name="Shen B."/>
        </authorList>
    </citation>
    <scope>NUCLEOTIDE SEQUENCE [LARGE SCALE GENOMIC DNA]</scope>
    <source>
        <strain evidence="11 12">NPDC048946</strain>
    </source>
</reference>
<dbReference type="GO" id="GO:0004084">
    <property type="term" value="F:branched-chain-amino-acid transaminase activity"/>
    <property type="evidence" value="ECO:0007669"/>
    <property type="project" value="UniProtKB-EC"/>
</dbReference>
<dbReference type="Proteomes" id="UP001551482">
    <property type="component" value="Unassembled WGS sequence"/>
</dbReference>
<organism evidence="11 12">
    <name type="scientific">Streptodolium elevatio</name>
    <dbReference type="NCBI Taxonomy" id="3157996"/>
    <lineage>
        <taxon>Bacteria</taxon>
        <taxon>Bacillati</taxon>
        <taxon>Actinomycetota</taxon>
        <taxon>Actinomycetes</taxon>
        <taxon>Kitasatosporales</taxon>
        <taxon>Streptomycetaceae</taxon>
        <taxon>Streptodolium</taxon>
    </lineage>
</organism>
<comment type="catalytic activity">
    <reaction evidence="8 10">
        <text>L-isoleucine + 2-oxoglutarate = (S)-3-methyl-2-oxopentanoate + L-glutamate</text>
        <dbReference type="Rhea" id="RHEA:24801"/>
        <dbReference type="ChEBI" id="CHEBI:16810"/>
        <dbReference type="ChEBI" id="CHEBI:29985"/>
        <dbReference type="ChEBI" id="CHEBI:35146"/>
        <dbReference type="ChEBI" id="CHEBI:58045"/>
        <dbReference type="EC" id="2.6.1.42"/>
    </reaction>
</comment>
<evidence type="ECO:0000313" key="11">
    <source>
        <dbReference type="EMBL" id="MEU8133550.1"/>
    </source>
</evidence>
<sequence>MALPEADWIWMDGALVPWQDAKVHVLTHGLHYGTGVLEGTRTYPTPRGPAVFRLDEHLTRLAASARILGMRIPYDTAELRTATLDLVRANGLDSCYLRHLAHLGYGDMGPLIRPDSPVTVSIAAWRWGAYLGEEAAARGIRLKTCSWRRNDPNALPPAAKATAGYLNATLAKTEAVTAGYDEAVLLSSDGYVSECSAANVFAVKDGVLYTPPASAGALRGLTMDTVLTLAADLGLATRVENLLRSDLYTADELFLCGTASEVVPVREMDDREIGVGPVVGKIQAAYQAAVTGTDERYAHWLTPVGG</sequence>
<comment type="cofactor">
    <cofactor evidence="10">
        <name>pyridoxal 5'-phosphate</name>
        <dbReference type="ChEBI" id="CHEBI:597326"/>
    </cofactor>
</comment>
<evidence type="ECO:0000256" key="8">
    <source>
        <dbReference type="ARBA" id="ARBA00048798"/>
    </source>
</evidence>
<comment type="function">
    <text evidence="10">Acts on leucine, isoleucine and valine.</text>
</comment>
<dbReference type="InterPro" id="IPR036038">
    <property type="entry name" value="Aminotransferase-like"/>
</dbReference>
<evidence type="ECO:0000256" key="1">
    <source>
        <dbReference type="ARBA" id="ARBA00004824"/>
    </source>
</evidence>
<keyword evidence="12" id="KW-1185">Reference proteome</keyword>
<comment type="caution">
    <text evidence="11">The sequence shown here is derived from an EMBL/GenBank/DDBJ whole genome shotgun (WGS) entry which is preliminary data.</text>
</comment>
<dbReference type="PANTHER" id="PTHR42743:SF11">
    <property type="entry name" value="AMINODEOXYCHORISMATE LYASE"/>
    <property type="match status" value="1"/>
</dbReference>
<dbReference type="EC" id="2.6.1.42" evidence="10"/>
<dbReference type="InterPro" id="IPR043131">
    <property type="entry name" value="BCAT-like_N"/>
</dbReference>
<keyword evidence="10" id="KW-0028">Amino-acid biosynthesis</keyword>
<keyword evidence="6 10" id="KW-0808">Transferase</keyword>
<dbReference type="InterPro" id="IPR005785">
    <property type="entry name" value="B_amino_transI"/>
</dbReference>
<dbReference type="CDD" id="cd00449">
    <property type="entry name" value="PLPDE_IV"/>
    <property type="match status" value="1"/>
</dbReference>
<dbReference type="Gene3D" id="3.20.10.10">
    <property type="entry name" value="D-amino Acid Aminotransferase, subunit A, domain 2"/>
    <property type="match status" value="1"/>
</dbReference>
<dbReference type="Gene3D" id="3.30.470.10">
    <property type="match status" value="1"/>
</dbReference>
<dbReference type="Pfam" id="PF01063">
    <property type="entry name" value="Aminotran_4"/>
    <property type="match status" value="1"/>
</dbReference>
<dbReference type="InterPro" id="IPR043132">
    <property type="entry name" value="BCAT-like_C"/>
</dbReference>
<dbReference type="RefSeq" id="WP_358351211.1">
    <property type="nucleotide sequence ID" value="NZ_JBEZFP010000015.1"/>
</dbReference>
<dbReference type="NCBIfam" id="NF005146">
    <property type="entry name" value="PRK06606.1"/>
    <property type="match status" value="1"/>
</dbReference>
<proteinExistence type="inferred from homology"/>
<dbReference type="SUPFAM" id="SSF56752">
    <property type="entry name" value="D-aminoacid aminotransferase-like PLP-dependent enzymes"/>
    <property type="match status" value="1"/>
</dbReference>
<dbReference type="PANTHER" id="PTHR42743">
    <property type="entry name" value="AMINO-ACID AMINOTRANSFERASE"/>
    <property type="match status" value="1"/>
</dbReference>
<evidence type="ECO:0000256" key="4">
    <source>
        <dbReference type="ARBA" id="ARBA00009320"/>
    </source>
</evidence>
<protein>
    <recommendedName>
        <fullName evidence="10">Branched-chain-amino-acid aminotransferase</fullName>
        <shortName evidence="10">BCAT</shortName>
        <ecNumber evidence="10">2.6.1.42</ecNumber>
    </recommendedName>
</protein>
<comment type="pathway">
    <text evidence="2 10">Amino-acid biosynthesis; L-valine biosynthesis; L-valine from pyruvate: step 4/4.</text>
</comment>
<keyword evidence="10" id="KW-0663">Pyridoxal phosphate</keyword>
<gene>
    <name evidence="10" type="primary">ilvE</name>
    <name evidence="11" type="ORF">AB0C36_08595</name>
</gene>
<keyword evidence="5 10" id="KW-0032">Aminotransferase</keyword>
<dbReference type="NCBIfam" id="TIGR01122">
    <property type="entry name" value="ilvE_I"/>
    <property type="match status" value="1"/>
</dbReference>
<accession>A0ABV3DCS4</accession>
<evidence type="ECO:0000256" key="5">
    <source>
        <dbReference type="ARBA" id="ARBA00022576"/>
    </source>
</evidence>
<evidence type="ECO:0000256" key="10">
    <source>
        <dbReference type="RuleBase" id="RU364094"/>
    </source>
</evidence>
<dbReference type="InterPro" id="IPR001544">
    <property type="entry name" value="Aminotrans_IV"/>
</dbReference>
<comment type="pathway">
    <text evidence="1 10">Amino-acid biosynthesis; L-isoleucine biosynthesis; L-isoleucine from 2-oxobutanoate: step 4/4.</text>
</comment>
<dbReference type="EMBL" id="JBEZFP010000015">
    <property type="protein sequence ID" value="MEU8133550.1"/>
    <property type="molecule type" value="Genomic_DNA"/>
</dbReference>
<comment type="similarity">
    <text evidence="4 10">Belongs to the class-IV pyridoxal-phosphate-dependent aminotransferase family.</text>
</comment>
<evidence type="ECO:0000256" key="9">
    <source>
        <dbReference type="ARBA" id="ARBA00049229"/>
    </source>
</evidence>
<name>A0ABV3DCS4_9ACTN</name>
<evidence type="ECO:0000256" key="2">
    <source>
        <dbReference type="ARBA" id="ARBA00004931"/>
    </source>
</evidence>
<evidence type="ECO:0000256" key="3">
    <source>
        <dbReference type="ARBA" id="ARBA00005072"/>
    </source>
</evidence>
<evidence type="ECO:0000256" key="6">
    <source>
        <dbReference type="ARBA" id="ARBA00022679"/>
    </source>
</evidence>
<evidence type="ECO:0000256" key="7">
    <source>
        <dbReference type="ARBA" id="ARBA00048212"/>
    </source>
</evidence>
<dbReference type="InterPro" id="IPR050571">
    <property type="entry name" value="Class-IV_PLP-Dep_Aminotrnsfr"/>
</dbReference>
<comment type="catalytic activity">
    <reaction evidence="9 10">
        <text>L-leucine + 2-oxoglutarate = 4-methyl-2-oxopentanoate + L-glutamate</text>
        <dbReference type="Rhea" id="RHEA:18321"/>
        <dbReference type="ChEBI" id="CHEBI:16810"/>
        <dbReference type="ChEBI" id="CHEBI:17865"/>
        <dbReference type="ChEBI" id="CHEBI:29985"/>
        <dbReference type="ChEBI" id="CHEBI:57427"/>
        <dbReference type="EC" id="2.6.1.42"/>
    </reaction>
</comment>
<comment type="catalytic activity">
    <reaction evidence="7 10">
        <text>L-valine + 2-oxoglutarate = 3-methyl-2-oxobutanoate + L-glutamate</text>
        <dbReference type="Rhea" id="RHEA:24813"/>
        <dbReference type="ChEBI" id="CHEBI:11851"/>
        <dbReference type="ChEBI" id="CHEBI:16810"/>
        <dbReference type="ChEBI" id="CHEBI:29985"/>
        <dbReference type="ChEBI" id="CHEBI:57762"/>
        <dbReference type="EC" id="2.6.1.42"/>
    </reaction>
</comment>